<sequence length="133" mass="15395">TKRENTDEIKKKYHIKPIKSLTSRFDKEYEEKVKRTLEEEQRKQKLTKANIKISASDKYCDIRKIIVSGSSKGVYDAIALMKNSITRNIDNIFLGSIYSKYTMGRRNRLTKFEMGKADSLLATGKVLGILHLY</sequence>
<dbReference type="Proteomes" id="UP000078046">
    <property type="component" value="Unassembled WGS sequence"/>
</dbReference>
<comment type="caution">
    <text evidence="1">The sequence shown here is derived from an EMBL/GenBank/DDBJ whole genome shotgun (WGS) entry which is preliminary data.</text>
</comment>
<name>A0A177AYR7_9BILA</name>
<keyword evidence="2" id="KW-1185">Reference proteome</keyword>
<dbReference type="AlphaFoldDB" id="A0A177AYR7"/>
<organism evidence="1 2">
    <name type="scientific">Intoshia linei</name>
    <dbReference type="NCBI Taxonomy" id="1819745"/>
    <lineage>
        <taxon>Eukaryota</taxon>
        <taxon>Metazoa</taxon>
        <taxon>Spiralia</taxon>
        <taxon>Lophotrochozoa</taxon>
        <taxon>Mesozoa</taxon>
        <taxon>Orthonectida</taxon>
        <taxon>Rhopaluridae</taxon>
        <taxon>Intoshia</taxon>
    </lineage>
</organism>
<protein>
    <submittedName>
        <fullName evidence="1">Uncharacterized protein</fullName>
    </submittedName>
</protein>
<gene>
    <name evidence="1" type="ORF">A3Q56_05635</name>
</gene>
<dbReference type="EMBL" id="LWCA01000871">
    <property type="protein sequence ID" value="OAF66642.1"/>
    <property type="molecule type" value="Genomic_DNA"/>
</dbReference>
<accession>A0A177AYR7</accession>
<reference evidence="1 2" key="1">
    <citation type="submission" date="2016-04" db="EMBL/GenBank/DDBJ databases">
        <title>The genome of Intoshia linei affirms orthonectids as highly simplified spiralians.</title>
        <authorList>
            <person name="Mikhailov K.V."/>
            <person name="Slusarev G.S."/>
            <person name="Nikitin M.A."/>
            <person name="Logacheva M.D."/>
            <person name="Penin A."/>
            <person name="Aleoshin V."/>
            <person name="Panchin Y.V."/>
        </authorList>
    </citation>
    <scope>NUCLEOTIDE SEQUENCE [LARGE SCALE GENOMIC DNA]</scope>
    <source>
        <strain evidence="1">Intl2013</strain>
        <tissue evidence="1">Whole animal</tissue>
    </source>
</reference>
<evidence type="ECO:0000313" key="1">
    <source>
        <dbReference type="EMBL" id="OAF66642.1"/>
    </source>
</evidence>
<evidence type="ECO:0000313" key="2">
    <source>
        <dbReference type="Proteomes" id="UP000078046"/>
    </source>
</evidence>
<feature type="non-terminal residue" evidence="1">
    <location>
        <position position="1"/>
    </location>
</feature>
<proteinExistence type="predicted"/>